<dbReference type="InterPro" id="IPR046357">
    <property type="entry name" value="PPIase_dom_sf"/>
</dbReference>
<accession>A0A2N5X4C9</accession>
<dbReference type="GO" id="GO:0003755">
    <property type="term" value="F:peptidyl-prolyl cis-trans isomerase activity"/>
    <property type="evidence" value="ECO:0007669"/>
    <property type="project" value="UniProtKB-UniRule"/>
</dbReference>
<dbReference type="EC" id="5.2.1.8" evidence="7"/>
<dbReference type="Pfam" id="PF00254">
    <property type="entry name" value="FKBP_C"/>
    <property type="match status" value="1"/>
</dbReference>
<sequence>MFKLVVILILIGLFFVFYQYTSGNKKAALENKQKGVEFLAANRGLDGVETTDSGLQYKVLQQGTGHQHPKANDTVKVHYHGTLLDGSVFDSSVERGEPIEFSLHQVIRGWTEGLQLMVVGEKTRLFIPSELAYGDRAAGSIGPGSTLIFDVELLEINP</sequence>
<evidence type="ECO:0000259" key="8">
    <source>
        <dbReference type="PROSITE" id="PS50059"/>
    </source>
</evidence>
<keyword evidence="10" id="KW-1185">Reference proteome</keyword>
<dbReference type="RefSeq" id="WP_076000908.1">
    <property type="nucleotide sequence ID" value="NZ_PKUS01000007.1"/>
</dbReference>
<comment type="similarity">
    <text evidence="2 7">Belongs to the FKBP-type PPIase family.</text>
</comment>
<dbReference type="OrthoDB" id="9814548at2"/>
<evidence type="ECO:0000256" key="7">
    <source>
        <dbReference type="RuleBase" id="RU003915"/>
    </source>
</evidence>
<name>A0A2N5X4C9_9GAMM</name>
<evidence type="ECO:0000256" key="6">
    <source>
        <dbReference type="PROSITE-ProRule" id="PRU00277"/>
    </source>
</evidence>
<feature type="domain" description="PPIase FKBP-type" evidence="8">
    <location>
        <begin position="72"/>
        <end position="157"/>
    </location>
</feature>
<dbReference type="InterPro" id="IPR000774">
    <property type="entry name" value="PPIase_FKBP_N"/>
</dbReference>
<dbReference type="AlphaFoldDB" id="A0A2N5X4C9"/>
<dbReference type="FunFam" id="3.10.50.40:FF:000045">
    <property type="entry name" value="Peptidyl-prolyl cis-trans isomerase"/>
    <property type="match status" value="1"/>
</dbReference>
<dbReference type="Proteomes" id="UP000235005">
    <property type="component" value="Unassembled WGS sequence"/>
</dbReference>
<gene>
    <name evidence="9" type="ORF">C0039_07375</name>
</gene>
<protein>
    <recommendedName>
        <fullName evidence="7">Peptidyl-prolyl cis-trans isomerase</fullName>
        <ecNumber evidence="7">5.2.1.8</ecNumber>
    </recommendedName>
</protein>
<dbReference type="GO" id="GO:0006457">
    <property type="term" value="P:protein folding"/>
    <property type="evidence" value="ECO:0007669"/>
    <property type="project" value="InterPro"/>
</dbReference>
<dbReference type="PROSITE" id="PS50059">
    <property type="entry name" value="FKBP_PPIASE"/>
    <property type="match status" value="1"/>
</dbReference>
<dbReference type="PANTHER" id="PTHR43811">
    <property type="entry name" value="FKBP-TYPE PEPTIDYL-PROLYL CIS-TRANS ISOMERASE FKPA"/>
    <property type="match status" value="1"/>
</dbReference>
<evidence type="ECO:0000313" key="10">
    <source>
        <dbReference type="Proteomes" id="UP000235005"/>
    </source>
</evidence>
<organism evidence="9 10">
    <name type="scientific">Pseudohalioglobus lutimaris</name>
    <dbReference type="NCBI Taxonomy" id="1737061"/>
    <lineage>
        <taxon>Bacteria</taxon>
        <taxon>Pseudomonadati</taxon>
        <taxon>Pseudomonadota</taxon>
        <taxon>Gammaproteobacteria</taxon>
        <taxon>Cellvibrionales</taxon>
        <taxon>Halieaceae</taxon>
        <taxon>Pseudohalioglobus</taxon>
    </lineage>
</organism>
<evidence type="ECO:0000256" key="1">
    <source>
        <dbReference type="ARBA" id="ARBA00000971"/>
    </source>
</evidence>
<dbReference type="SUPFAM" id="SSF54534">
    <property type="entry name" value="FKBP-like"/>
    <property type="match status" value="1"/>
</dbReference>
<keyword evidence="3" id="KW-0732">Signal</keyword>
<evidence type="ECO:0000256" key="2">
    <source>
        <dbReference type="ARBA" id="ARBA00006577"/>
    </source>
</evidence>
<dbReference type="Pfam" id="PF01346">
    <property type="entry name" value="FKBP_N"/>
    <property type="match status" value="1"/>
</dbReference>
<keyword evidence="4 6" id="KW-0697">Rotamase</keyword>
<dbReference type="EMBL" id="PKUS01000007">
    <property type="protein sequence ID" value="PLW69346.1"/>
    <property type="molecule type" value="Genomic_DNA"/>
</dbReference>
<dbReference type="InterPro" id="IPR001179">
    <property type="entry name" value="PPIase_FKBP_dom"/>
</dbReference>
<keyword evidence="5 6" id="KW-0413">Isomerase</keyword>
<evidence type="ECO:0000256" key="4">
    <source>
        <dbReference type="ARBA" id="ARBA00023110"/>
    </source>
</evidence>
<proteinExistence type="inferred from homology"/>
<reference evidence="9 10" key="1">
    <citation type="submission" date="2018-01" db="EMBL/GenBank/DDBJ databases">
        <title>The draft genome sequence of Halioglobus lutimaris HF004.</title>
        <authorList>
            <person name="Du Z.-J."/>
            <person name="Shi M.-J."/>
        </authorList>
    </citation>
    <scope>NUCLEOTIDE SEQUENCE [LARGE SCALE GENOMIC DNA]</scope>
    <source>
        <strain evidence="9 10">HF004</strain>
    </source>
</reference>
<evidence type="ECO:0000256" key="3">
    <source>
        <dbReference type="ARBA" id="ARBA00022729"/>
    </source>
</evidence>
<dbReference type="Gene3D" id="3.10.50.40">
    <property type="match status" value="1"/>
</dbReference>
<comment type="caution">
    <text evidence="9">The sequence shown here is derived from an EMBL/GenBank/DDBJ whole genome shotgun (WGS) entry which is preliminary data.</text>
</comment>
<dbReference type="PANTHER" id="PTHR43811:SF57">
    <property type="entry name" value="FKBP-TYPE PEPTIDYL-PROLYL CIS-TRANS ISOMERASE FKPA-RELATED"/>
    <property type="match status" value="1"/>
</dbReference>
<comment type="catalytic activity">
    <reaction evidence="1 6 7">
        <text>[protein]-peptidylproline (omega=180) = [protein]-peptidylproline (omega=0)</text>
        <dbReference type="Rhea" id="RHEA:16237"/>
        <dbReference type="Rhea" id="RHEA-COMP:10747"/>
        <dbReference type="Rhea" id="RHEA-COMP:10748"/>
        <dbReference type="ChEBI" id="CHEBI:83833"/>
        <dbReference type="ChEBI" id="CHEBI:83834"/>
        <dbReference type="EC" id="5.2.1.8"/>
    </reaction>
</comment>
<evidence type="ECO:0000256" key="5">
    <source>
        <dbReference type="ARBA" id="ARBA00023235"/>
    </source>
</evidence>
<evidence type="ECO:0000313" key="9">
    <source>
        <dbReference type="EMBL" id="PLW69346.1"/>
    </source>
</evidence>